<feature type="region of interest" description="Disordered" evidence="1">
    <location>
        <begin position="1"/>
        <end position="21"/>
    </location>
</feature>
<dbReference type="Proteomes" id="UP000548476">
    <property type="component" value="Unassembled WGS sequence"/>
</dbReference>
<dbReference type="RefSeq" id="WP_184787951.1">
    <property type="nucleotide sequence ID" value="NZ_BONT01000007.1"/>
</dbReference>
<keyword evidence="3" id="KW-1185">Reference proteome</keyword>
<dbReference type="AlphaFoldDB" id="A0A841FGS9"/>
<evidence type="ECO:0000256" key="1">
    <source>
        <dbReference type="SAM" id="MobiDB-lite"/>
    </source>
</evidence>
<proteinExistence type="predicted"/>
<comment type="caution">
    <text evidence="2">The sequence shown here is derived from an EMBL/GenBank/DDBJ whole genome shotgun (WGS) entry which is preliminary data.</text>
</comment>
<gene>
    <name evidence="2" type="ORF">HNR73_002931</name>
</gene>
<protein>
    <submittedName>
        <fullName evidence="2">Uncharacterized protein</fullName>
    </submittedName>
</protein>
<reference evidence="2 3" key="1">
    <citation type="submission" date="2020-08" db="EMBL/GenBank/DDBJ databases">
        <title>Genomic Encyclopedia of Type Strains, Phase IV (KMG-IV): sequencing the most valuable type-strain genomes for metagenomic binning, comparative biology and taxonomic classification.</title>
        <authorList>
            <person name="Goeker M."/>
        </authorList>
    </citation>
    <scope>NUCLEOTIDE SEQUENCE [LARGE SCALE GENOMIC DNA]</scope>
    <source>
        <strain evidence="2 3">YIM 65646</strain>
    </source>
</reference>
<evidence type="ECO:0000313" key="2">
    <source>
        <dbReference type="EMBL" id="MBB6035074.1"/>
    </source>
</evidence>
<name>A0A841FGS9_9ACTN</name>
<organism evidence="2 3">
    <name type="scientific">Phytomonospora endophytica</name>
    <dbReference type="NCBI Taxonomy" id="714109"/>
    <lineage>
        <taxon>Bacteria</taxon>
        <taxon>Bacillati</taxon>
        <taxon>Actinomycetota</taxon>
        <taxon>Actinomycetes</taxon>
        <taxon>Micromonosporales</taxon>
        <taxon>Micromonosporaceae</taxon>
        <taxon>Phytomonospora</taxon>
    </lineage>
</organism>
<evidence type="ECO:0000313" key="3">
    <source>
        <dbReference type="Proteomes" id="UP000548476"/>
    </source>
</evidence>
<sequence length="66" mass="6720">MKLAVPPKPDAARATGPTAERAGLVSRAALVNIATTSAGRGPNRHRGLPGARSRAVRERGVPIPGS</sequence>
<dbReference type="EMBL" id="JACHGT010000006">
    <property type="protein sequence ID" value="MBB6035074.1"/>
    <property type="molecule type" value="Genomic_DNA"/>
</dbReference>
<feature type="region of interest" description="Disordered" evidence="1">
    <location>
        <begin position="35"/>
        <end position="66"/>
    </location>
</feature>
<accession>A0A841FGS9</accession>